<keyword evidence="1" id="KW-1133">Transmembrane helix</keyword>
<name>A0A396ILR9_MEDTR</name>
<dbReference type="Gramene" id="rna13447">
    <property type="protein sequence ID" value="RHN65593.1"/>
    <property type="gene ID" value="gene13447"/>
</dbReference>
<feature type="transmembrane region" description="Helical" evidence="1">
    <location>
        <begin position="42"/>
        <end position="61"/>
    </location>
</feature>
<dbReference type="AlphaFoldDB" id="A0A396ILR9"/>
<organism evidence="2">
    <name type="scientific">Medicago truncatula</name>
    <name type="common">Barrel medic</name>
    <name type="synonym">Medicago tribuloides</name>
    <dbReference type="NCBI Taxonomy" id="3880"/>
    <lineage>
        <taxon>Eukaryota</taxon>
        <taxon>Viridiplantae</taxon>
        <taxon>Streptophyta</taxon>
        <taxon>Embryophyta</taxon>
        <taxon>Tracheophyta</taxon>
        <taxon>Spermatophyta</taxon>
        <taxon>Magnoliopsida</taxon>
        <taxon>eudicotyledons</taxon>
        <taxon>Gunneridae</taxon>
        <taxon>Pentapetalae</taxon>
        <taxon>rosids</taxon>
        <taxon>fabids</taxon>
        <taxon>Fabales</taxon>
        <taxon>Fabaceae</taxon>
        <taxon>Papilionoideae</taxon>
        <taxon>50 kb inversion clade</taxon>
        <taxon>NPAAA clade</taxon>
        <taxon>Hologalegina</taxon>
        <taxon>IRL clade</taxon>
        <taxon>Trifolieae</taxon>
        <taxon>Medicago</taxon>
    </lineage>
</organism>
<dbReference type="Proteomes" id="UP000265566">
    <property type="component" value="Chromosome 3"/>
</dbReference>
<keyword evidence="1" id="KW-0812">Transmembrane</keyword>
<keyword evidence="1" id="KW-0472">Membrane</keyword>
<feature type="transmembrane region" description="Helical" evidence="1">
    <location>
        <begin position="66"/>
        <end position="85"/>
    </location>
</feature>
<proteinExistence type="predicted"/>
<evidence type="ECO:0008006" key="3">
    <source>
        <dbReference type="Google" id="ProtNLM"/>
    </source>
</evidence>
<accession>A0A396ILR9</accession>
<evidence type="ECO:0000313" key="2">
    <source>
        <dbReference type="EMBL" id="RHN65593.1"/>
    </source>
</evidence>
<dbReference type="EMBL" id="PSQE01000003">
    <property type="protein sequence ID" value="RHN65593.1"/>
    <property type="molecule type" value="Genomic_DNA"/>
</dbReference>
<comment type="caution">
    <text evidence="2">The sequence shown here is derived from an EMBL/GenBank/DDBJ whole genome shotgun (WGS) entry which is preliminary data.</text>
</comment>
<gene>
    <name evidence="2" type="ORF">MtrunA17_Chr3g0081551</name>
</gene>
<feature type="transmembrane region" description="Helical" evidence="1">
    <location>
        <begin position="91"/>
        <end position="112"/>
    </location>
</feature>
<protein>
    <recommendedName>
        <fullName evidence="3">Transmembrane protein</fullName>
    </recommendedName>
</protein>
<reference evidence="2" key="1">
    <citation type="journal article" date="2018" name="Nat. Plants">
        <title>Whole-genome landscape of Medicago truncatula symbiotic genes.</title>
        <authorList>
            <person name="Pecrix Y."/>
            <person name="Gamas P."/>
            <person name="Carrere S."/>
        </authorList>
    </citation>
    <scope>NUCLEOTIDE SEQUENCE</scope>
    <source>
        <tissue evidence="2">Leaves</tissue>
    </source>
</reference>
<evidence type="ECO:0000256" key="1">
    <source>
        <dbReference type="SAM" id="Phobius"/>
    </source>
</evidence>
<sequence>MILFILQLLFSLIRLLFSLIRLLFSLIQIYHPVSSNPASPCTTTSAPLNFLFFIIFILLALSDRTFAASALFLNFLLFTIFSLLTLSNRTFAIRVPILNFLSFVIFSILTLLFRQFINVSNYVFFLCFPSNLLRAFIHSLQLASLGFLTDFRLRLQLFWSFLVTRLWFNRPFGSICNLVAIIFP</sequence>